<keyword evidence="2" id="KW-1185">Reference proteome</keyword>
<dbReference type="EMBL" id="KZ084145">
    <property type="protein sequence ID" value="OSC97897.1"/>
    <property type="molecule type" value="Genomic_DNA"/>
</dbReference>
<evidence type="ECO:0000313" key="2">
    <source>
        <dbReference type="Proteomes" id="UP000193067"/>
    </source>
</evidence>
<evidence type="ECO:0000313" key="1">
    <source>
        <dbReference type="EMBL" id="OSC97897.1"/>
    </source>
</evidence>
<accession>A0A1Y2I9V5</accession>
<name>A0A1Y2I9V5_TRAC3</name>
<organism evidence="1 2">
    <name type="scientific">Trametes coccinea (strain BRFM310)</name>
    <name type="common">Pycnoporus coccineus</name>
    <dbReference type="NCBI Taxonomy" id="1353009"/>
    <lineage>
        <taxon>Eukaryota</taxon>
        <taxon>Fungi</taxon>
        <taxon>Dikarya</taxon>
        <taxon>Basidiomycota</taxon>
        <taxon>Agaricomycotina</taxon>
        <taxon>Agaricomycetes</taxon>
        <taxon>Polyporales</taxon>
        <taxon>Polyporaceae</taxon>
        <taxon>Trametes</taxon>
    </lineage>
</organism>
<gene>
    <name evidence="1" type="ORF">PYCCODRAFT_1100212</name>
</gene>
<proteinExistence type="predicted"/>
<protein>
    <submittedName>
        <fullName evidence="1">Uncharacterized protein</fullName>
    </submittedName>
</protein>
<sequence length="167" mass="18255">MCHSEARSKLSDGALSTCGVVRTVTRTTVGLSDDPYLASRCAIHRVSRRHRSDVSLIAGHLAAQLRCALAPKFSWIMCPGAKQLTSSHASNGNEWPAAHQESDFLTLLSCLRATSSLIGPENRYYFSVISLVSTLVSGRERKPGRFRIQSKTRARPCRKLSDGSHAS</sequence>
<dbReference type="Proteomes" id="UP000193067">
    <property type="component" value="Unassembled WGS sequence"/>
</dbReference>
<reference evidence="1 2" key="1">
    <citation type="journal article" date="2015" name="Biotechnol. Biofuels">
        <title>Enhanced degradation of softwood versus hardwood by the white-rot fungus Pycnoporus coccineus.</title>
        <authorList>
            <person name="Couturier M."/>
            <person name="Navarro D."/>
            <person name="Chevret D."/>
            <person name="Henrissat B."/>
            <person name="Piumi F."/>
            <person name="Ruiz-Duenas F.J."/>
            <person name="Martinez A.T."/>
            <person name="Grigoriev I.V."/>
            <person name="Riley R."/>
            <person name="Lipzen A."/>
            <person name="Berrin J.G."/>
            <person name="Master E.R."/>
            <person name="Rosso M.N."/>
        </authorList>
    </citation>
    <scope>NUCLEOTIDE SEQUENCE [LARGE SCALE GENOMIC DNA]</scope>
    <source>
        <strain evidence="1 2">BRFM310</strain>
    </source>
</reference>
<dbReference type="AlphaFoldDB" id="A0A1Y2I9V5"/>